<comment type="subcellular location">
    <subcellularLocation>
        <location evidence="3">Mitochondrion</location>
    </subcellularLocation>
    <subcellularLocation>
        <location evidence="2">Nucleus</location>
    </subcellularLocation>
</comment>
<dbReference type="Pfam" id="PF05916">
    <property type="entry name" value="Sld5"/>
    <property type="match status" value="1"/>
</dbReference>
<keyword evidence="13" id="KW-0496">Mitochondrion</keyword>
<dbReference type="PROSITE" id="PS51731">
    <property type="entry name" value="GNAT_NAGS"/>
    <property type="match status" value="1"/>
</dbReference>
<feature type="compositionally biased region" description="Basic and acidic residues" evidence="19">
    <location>
        <begin position="47"/>
        <end position="60"/>
    </location>
</feature>
<comment type="pathway">
    <text evidence="4">Amino-acid biosynthesis; L-arginine biosynthesis; N(2)-acetyl-L-ornithine from L-glutamate: step 1/4.</text>
</comment>
<organism evidence="21 22">
    <name type="scientific">Candidozyma haemuli</name>
    <dbReference type="NCBI Taxonomy" id="45357"/>
    <lineage>
        <taxon>Eukaryota</taxon>
        <taxon>Fungi</taxon>
        <taxon>Dikarya</taxon>
        <taxon>Ascomycota</taxon>
        <taxon>Saccharomycotina</taxon>
        <taxon>Pichiomycetes</taxon>
        <taxon>Metschnikowiaceae</taxon>
        <taxon>Candidozyma</taxon>
    </lineage>
</organism>
<dbReference type="UniPathway" id="UPA00068"/>
<evidence type="ECO:0000256" key="17">
    <source>
        <dbReference type="ARBA" id="ARBA00033251"/>
    </source>
</evidence>
<evidence type="ECO:0000256" key="9">
    <source>
        <dbReference type="ARBA" id="ARBA00022605"/>
    </source>
</evidence>
<evidence type="ECO:0000256" key="16">
    <source>
        <dbReference type="ARBA" id="ARBA00030346"/>
    </source>
</evidence>
<reference evidence="21 22" key="1">
    <citation type="submission" date="2017-12" db="EMBL/GenBank/DDBJ databases">
        <title>Genome Sequence of a Multidrug-Resistant Candida haemulonii Isolate from a Patient with Chronic Leg Ulcers in Israel.</title>
        <authorList>
            <person name="Chow N.A."/>
            <person name="Gade L."/>
            <person name="Batra D."/>
            <person name="Rowe L.A."/>
            <person name="Ben-Ami R."/>
            <person name="Loparev V.N."/>
            <person name="Litvintseva A.P."/>
        </authorList>
    </citation>
    <scope>NUCLEOTIDE SEQUENCE [LARGE SCALE GENOMIC DNA]</scope>
    <source>
        <strain evidence="21 22">B11899</strain>
    </source>
</reference>
<proteinExistence type="inferred from homology"/>
<evidence type="ECO:0000256" key="15">
    <source>
        <dbReference type="ARBA" id="ARBA00023315"/>
    </source>
</evidence>
<dbReference type="SUPFAM" id="SSF158573">
    <property type="entry name" value="GINS helical bundle-like"/>
    <property type="match status" value="1"/>
</dbReference>
<protein>
    <recommendedName>
        <fullName evidence="8">Amino-acid acetyltransferase, mitochondrial</fullName>
        <ecNumber evidence="7">2.3.1.1</ecNumber>
    </recommendedName>
    <alternativeName>
        <fullName evidence="16">Glutamate N-acetyltransferase</fullName>
    </alternativeName>
    <alternativeName>
        <fullName evidence="17">N-acetylglutamate synthase</fullName>
    </alternativeName>
</protein>
<dbReference type="Gene3D" id="3.40.630.30">
    <property type="match status" value="1"/>
</dbReference>
<dbReference type="GO" id="GO:0005634">
    <property type="term" value="C:nucleus"/>
    <property type="evidence" value="ECO:0007669"/>
    <property type="project" value="UniProtKB-SubCell"/>
</dbReference>
<dbReference type="InterPro" id="IPR021151">
    <property type="entry name" value="GINS_A"/>
</dbReference>
<evidence type="ECO:0000256" key="14">
    <source>
        <dbReference type="ARBA" id="ARBA00023242"/>
    </source>
</evidence>
<dbReference type="VEuPathDB" id="FungiDB:CXQ85_004776"/>
<dbReference type="PANTHER" id="PTHR23342">
    <property type="entry name" value="N-ACETYLGLUTAMATE SYNTHASE"/>
    <property type="match status" value="1"/>
</dbReference>
<evidence type="ECO:0000313" key="21">
    <source>
        <dbReference type="EMBL" id="PVH22107.1"/>
    </source>
</evidence>
<dbReference type="EC" id="2.3.1.1" evidence="7"/>
<evidence type="ECO:0000256" key="5">
    <source>
        <dbReference type="ARBA" id="ARBA00008694"/>
    </source>
</evidence>
<dbReference type="InterPro" id="IPR036224">
    <property type="entry name" value="GINS_bundle-like_dom_sf"/>
</dbReference>
<dbReference type="AlphaFoldDB" id="A0A2V1AVF4"/>
<evidence type="ECO:0000256" key="19">
    <source>
        <dbReference type="SAM" id="MobiDB-lite"/>
    </source>
</evidence>
<dbReference type="GeneID" id="37010106"/>
<dbReference type="GO" id="GO:0006526">
    <property type="term" value="P:L-arginine biosynthetic process"/>
    <property type="evidence" value="ECO:0007669"/>
    <property type="project" value="UniProtKB-UniPathway"/>
</dbReference>
<evidence type="ECO:0000256" key="8">
    <source>
        <dbReference type="ARBA" id="ARBA00018802"/>
    </source>
</evidence>
<dbReference type="GO" id="GO:0006592">
    <property type="term" value="P:ornithine biosynthetic process"/>
    <property type="evidence" value="ECO:0007669"/>
    <property type="project" value="TreeGrafter"/>
</dbReference>
<gene>
    <name evidence="21" type="ORF">CXQ85_004776</name>
</gene>
<keyword evidence="14" id="KW-0539">Nucleus</keyword>
<dbReference type="CDD" id="cd11712">
    <property type="entry name" value="GINS_A_psf2"/>
    <property type="match status" value="1"/>
</dbReference>
<evidence type="ECO:0000256" key="13">
    <source>
        <dbReference type="ARBA" id="ARBA00023128"/>
    </source>
</evidence>
<evidence type="ECO:0000256" key="11">
    <source>
        <dbReference type="ARBA" id="ARBA00022705"/>
    </source>
</evidence>
<comment type="subunit">
    <text evidence="6">Component of the GINS complex which is a heterotetramer of SLD5, PSF1, PSF2 and PSF3.</text>
</comment>
<feature type="region of interest" description="Disordered" evidence="19">
    <location>
        <begin position="40"/>
        <end position="60"/>
    </location>
</feature>
<dbReference type="InterPro" id="IPR006855">
    <property type="entry name" value="Vertebrate-like_GNAT_dom"/>
</dbReference>
<keyword evidence="22" id="KW-1185">Reference proteome</keyword>
<sequence>MDKTGSLATPIEFSIESLARFVDTDIVEVVFSPRRPTEEIYEDSEASLDRSNQDDPHEETNEVKLREILQELMNLTRSGLESLRKNWIYIARRGKGERDLGEPKQRLCDLWIMLSDIWQYFNRTIRFTLLQIFVPLQGCLDSDFLLLAGYTSPNHVLESMILLAFKEAVVLPILNMRKSVYFSIARYFLSYASDDLSDTVSQLHCVLQDLKEIRKSKAQRGLRELNESNVQLDGLSIMEINEIKPFVVTVMNQLRRVHEAANNTDQTSYSDDERDLHTSVLKRMIHAFKTLQKLGVSPLIILDDAGNNIVDHKLRMSCLASKALEVASAMSNAGSSNSLHLVPLSFPFNKSANELTLFDANLVNLPICQGNIPILVPIAYDVTSGKNCVIPAQDAILALITSLKAANGVDIQKVVFIDPVGGIPSIERDKTSHVFVNLSQEYSDIISELHIGFLDPSVRDKHLANLFNMRQILLANERQAKQNDTTGIILRPEDLTQHTDMLNPIAYNILTDRPLISSSLPSGRSRTPQVYTSIIKKGFDVKISFTHHLGWKEKFDGLVREGYIDKDRFTDMINDSFGKRLNSEDYFERINSNLDCIIIIGDYDGGAVITNEILSDGRTVPYLDKFAITRKNQGLPSMADVIFKSMLQAYQDEVIWRSRSLNPVNKWYFERCNGSFNGSNSGWKVFYAGESFNRRISRDIKRRLAQYWELIQRIPKSFI</sequence>
<comment type="similarity">
    <text evidence="5">Belongs to the acetyltransferase family.</text>
</comment>
<evidence type="ECO:0000256" key="1">
    <source>
        <dbReference type="ARBA" id="ARBA00002294"/>
    </source>
</evidence>
<comment type="caution">
    <text evidence="21">The sequence shown here is derived from an EMBL/GenBank/DDBJ whole genome shotgun (WGS) entry which is preliminary data.</text>
</comment>
<keyword evidence="9" id="KW-0028">Amino-acid biosynthesis</keyword>
<evidence type="ECO:0000313" key="22">
    <source>
        <dbReference type="Proteomes" id="UP000244309"/>
    </source>
</evidence>
<evidence type="ECO:0000256" key="2">
    <source>
        <dbReference type="ARBA" id="ARBA00004123"/>
    </source>
</evidence>
<evidence type="ECO:0000256" key="4">
    <source>
        <dbReference type="ARBA" id="ARBA00004925"/>
    </source>
</evidence>
<feature type="domain" description="N-acetyltransferase" evidence="20">
    <location>
        <begin position="553"/>
        <end position="711"/>
    </location>
</feature>
<evidence type="ECO:0000256" key="3">
    <source>
        <dbReference type="ARBA" id="ARBA00004173"/>
    </source>
</evidence>
<name>A0A2V1AVF4_9ASCO</name>
<dbReference type="STRING" id="45357.A0A2V1AVF4"/>
<evidence type="ECO:0000256" key="18">
    <source>
        <dbReference type="ARBA" id="ARBA00048372"/>
    </source>
</evidence>
<evidence type="ECO:0000256" key="6">
    <source>
        <dbReference type="ARBA" id="ARBA00011352"/>
    </source>
</evidence>
<evidence type="ECO:0000256" key="10">
    <source>
        <dbReference type="ARBA" id="ARBA00022679"/>
    </source>
</evidence>
<dbReference type="OrthoDB" id="5585968at2759"/>
<dbReference type="GO" id="GO:0006260">
    <property type="term" value="P:DNA replication"/>
    <property type="evidence" value="ECO:0007669"/>
    <property type="project" value="UniProtKB-KW"/>
</dbReference>
<dbReference type="PANTHER" id="PTHR23342:SF4">
    <property type="entry name" value="AMINO-ACID ACETYLTRANSFERASE, MITOCHONDRIAL"/>
    <property type="match status" value="1"/>
</dbReference>
<dbReference type="RefSeq" id="XP_025343047.1">
    <property type="nucleotide sequence ID" value="XM_025488385.1"/>
</dbReference>
<evidence type="ECO:0000256" key="7">
    <source>
        <dbReference type="ARBA" id="ARBA00012697"/>
    </source>
</evidence>
<keyword evidence="15" id="KW-0012">Acyltransferase</keyword>
<dbReference type="EMBL" id="PKFO01000006">
    <property type="protein sequence ID" value="PVH22107.1"/>
    <property type="molecule type" value="Genomic_DNA"/>
</dbReference>
<accession>A0A2V1AVF4</accession>
<dbReference type="Proteomes" id="UP000244309">
    <property type="component" value="Unassembled WGS sequence"/>
</dbReference>
<keyword evidence="12" id="KW-0809">Transit peptide</keyword>
<comment type="function">
    <text evidence="1">N-acetylglutamate synthase involved in arginine biosynthesis.</text>
</comment>
<dbReference type="GO" id="GO:0004042">
    <property type="term" value="F:L-glutamate N-acetyltransferase activity"/>
    <property type="evidence" value="ECO:0007669"/>
    <property type="project" value="TreeGrafter"/>
</dbReference>
<dbReference type="Gene3D" id="1.20.58.1020">
    <property type="match status" value="1"/>
</dbReference>
<comment type="catalytic activity">
    <reaction evidence="18">
        <text>L-glutamate + acetyl-CoA = N-acetyl-L-glutamate + CoA + H(+)</text>
        <dbReference type="Rhea" id="RHEA:24292"/>
        <dbReference type="ChEBI" id="CHEBI:15378"/>
        <dbReference type="ChEBI" id="CHEBI:29985"/>
        <dbReference type="ChEBI" id="CHEBI:44337"/>
        <dbReference type="ChEBI" id="CHEBI:57287"/>
        <dbReference type="ChEBI" id="CHEBI:57288"/>
        <dbReference type="EC" id="2.3.1.1"/>
    </reaction>
</comment>
<dbReference type="Pfam" id="PF04768">
    <property type="entry name" value="NAT"/>
    <property type="match status" value="1"/>
</dbReference>
<dbReference type="GO" id="GO:0005759">
    <property type="term" value="C:mitochondrial matrix"/>
    <property type="evidence" value="ECO:0007669"/>
    <property type="project" value="TreeGrafter"/>
</dbReference>
<keyword evidence="10" id="KW-0808">Transferase</keyword>
<keyword evidence="11" id="KW-0235">DNA replication</keyword>
<evidence type="ECO:0000256" key="12">
    <source>
        <dbReference type="ARBA" id="ARBA00022946"/>
    </source>
</evidence>
<evidence type="ECO:0000259" key="20">
    <source>
        <dbReference type="PROSITE" id="PS51731"/>
    </source>
</evidence>